<dbReference type="Proteomes" id="UP000195570">
    <property type="component" value="Unassembled WGS sequence"/>
</dbReference>
<reference evidence="1" key="1">
    <citation type="submission" date="2016-09" db="EMBL/GenBank/DDBJ databases">
        <authorList>
            <person name="Hebert L."/>
            <person name="Moumen B."/>
        </authorList>
    </citation>
    <scope>NUCLEOTIDE SEQUENCE [LARGE SCALE GENOMIC DNA]</scope>
    <source>
        <strain evidence="1">OVI</strain>
    </source>
</reference>
<dbReference type="EMBL" id="CZPT02001192">
    <property type="protein sequence ID" value="SCU69339.1"/>
    <property type="molecule type" value="Genomic_DNA"/>
</dbReference>
<keyword evidence="2" id="KW-1185">Reference proteome</keyword>
<evidence type="ECO:0000313" key="1">
    <source>
        <dbReference type="EMBL" id="SCU69339.1"/>
    </source>
</evidence>
<proteinExistence type="predicted"/>
<organism evidence="1 2">
    <name type="scientific">Trypanosoma equiperdum</name>
    <dbReference type="NCBI Taxonomy" id="5694"/>
    <lineage>
        <taxon>Eukaryota</taxon>
        <taxon>Discoba</taxon>
        <taxon>Euglenozoa</taxon>
        <taxon>Kinetoplastea</taxon>
        <taxon>Metakinetoplastina</taxon>
        <taxon>Trypanosomatida</taxon>
        <taxon>Trypanosomatidae</taxon>
        <taxon>Trypanosoma</taxon>
    </lineage>
</organism>
<accession>A0A1G4IB98</accession>
<dbReference type="VEuPathDB" id="TriTrypDB:TEOVI_000090500"/>
<protein>
    <submittedName>
        <fullName evidence="1">Uncharacterized protein</fullName>
    </submittedName>
</protein>
<dbReference type="RefSeq" id="XP_067080327.1">
    <property type="nucleotide sequence ID" value="XM_067224226.1"/>
</dbReference>
<name>A0A1G4IB98_TRYEQ</name>
<comment type="caution">
    <text evidence="1">The sequence shown here is derived from an EMBL/GenBank/DDBJ whole genome shotgun (WGS) entry which is preliminary data.</text>
</comment>
<dbReference type="AlphaFoldDB" id="A0A1G4IB98"/>
<sequence length="163" mass="18927">MHLQINKYIYMYIYIYVCISVKVKMNKQKVWTRKSEMNDALHPALGVPVHHLVTRQKGKKQISFISHITSPTPSVYVFLLQAFPFLPIRMCAHPRTCAVTHLANLSYAPCGKIRKKELRPLFASSPPPSRQCYTLWRQRRRHGTTAATALQNNSNKTYKQKEE</sequence>
<evidence type="ECO:0000313" key="2">
    <source>
        <dbReference type="Proteomes" id="UP000195570"/>
    </source>
</evidence>
<gene>
    <name evidence="1" type="ORF">TEOVI_000090500</name>
</gene>
<dbReference type="GeneID" id="92374845"/>